<feature type="compositionally biased region" description="Acidic residues" evidence="1">
    <location>
        <begin position="759"/>
        <end position="768"/>
    </location>
</feature>
<reference evidence="2" key="1">
    <citation type="journal article" date="2020" name="Nat. Commun.">
        <title>Large-scale genome sequencing of mycorrhizal fungi provides insights into the early evolution of symbiotic traits.</title>
        <authorList>
            <person name="Miyauchi S."/>
            <person name="Kiss E."/>
            <person name="Kuo A."/>
            <person name="Drula E."/>
            <person name="Kohler A."/>
            <person name="Sanchez-Garcia M."/>
            <person name="Morin E."/>
            <person name="Andreopoulos B."/>
            <person name="Barry K.W."/>
            <person name="Bonito G."/>
            <person name="Buee M."/>
            <person name="Carver A."/>
            <person name="Chen C."/>
            <person name="Cichocki N."/>
            <person name="Clum A."/>
            <person name="Culley D."/>
            <person name="Crous P.W."/>
            <person name="Fauchery L."/>
            <person name="Girlanda M."/>
            <person name="Hayes R.D."/>
            <person name="Keri Z."/>
            <person name="LaButti K."/>
            <person name="Lipzen A."/>
            <person name="Lombard V."/>
            <person name="Magnuson J."/>
            <person name="Maillard F."/>
            <person name="Murat C."/>
            <person name="Nolan M."/>
            <person name="Ohm R.A."/>
            <person name="Pangilinan J."/>
            <person name="Pereira M.F."/>
            <person name="Perotto S."/>
            <person name="Peter M."/>
            <person name="Pfister S."/>
            <person name="Riley R."/>
            <person name="Sitrit Y."/>
            <person name="Stielow J.B."/>
            <person name="Szollosi G."/>
            <person name="Zifcakova L."/>
            <person name="Stursova M."/>
            <person name="Spatafora J.W."/>
            <person name="Tedersoo L."/>
            <person name="Vaario L.M."/>
            <person name="Yamada A."/>
            <person name="Yan M."/>
            <person name="Wang P."/>
            <person name="Xu J."/>
            <person name="Bruns T."/>
            <person name="Baldrian P."/>
            <person name="Vilgalys R."/>
            <person name="Dunand C."/>
            <person name="Henrissat B."/>
            <person name="Grigoriev I.V."/>
            <person name="Hibbett D."/>
            <person name="Nagy L.G."/>
            <person name="Martin F.M."/>
        </authorList>
    </citation>
    <scope>NUCLEOTIDE SEQUENCE</scope>
    <source>
        <strain evidence="2">UH-Tt-Lm1</strain>
    </source>
</reference>
<organism evidence="2 3">
    <name type="scientific">Thelephora terrestris</name>
    <dbReference type="NCBI Taxonomy" id="56493"/>
    <lineage>
        <taxon>Eukaryota</taxon>
        <taxon>Fungi</taxon>
        <taxon>Dikarya</taxon>
        <taxon>Basidiomycota</taxon>
        <taxon>Agaricomycotina</taxon>
        <taxon>Agaricomycetes</taxon>
        <taxon>Thelephorales</taxon>
        <taxon>Thelephoraceae</taxon>
        <taxon>Thelephora</taxon>
    </lineage>
</organism>
<keyword evidence="3" id="KW-1185">Reference proteome</keyword>
<dbReference type="InterPro" id="IPR040227">
    <property type="entry name" value="Nibrin-rel"/>
</dbReference>
<dbReference type="GO" id="GO:0000724">
    <property type="term" value="P:double-strand break repair via homologous recombination"/>
    <property type="evidence" value="ECO:0007669"/>
    <property type="project" value="TreeGrafter"/>
</dbReference>
<accession>A0A9P6HBP3</accession>
<feature type="compositionally biased region" description="Basic residues" evidence="1">
    <location>
        <begin position="697"/>
        <end position="707"/>
    </location>
</feature>
<evidence type="ECO:0000256" key="1">
    <source>
        <dbReference type="SAM" id="MobiDB-lite"/>
    </source>
</evidence>
<feature type="region of interest" description="Disordered" evidence="1">
    <location>
        <begin position="687"/>
        <end position="711"/>
    </location>
</feature>
<evidence type="ECO:0008006" key="4">
    <source>
        <dbReference type="Google" id="ProtNLM"/>
    </source>
</evidence>
<dbReference type="GO" id="GO:0003684">
    <property type="term" value="F:damaged DNA binding"/>
    <property type="evidence" value="ECO:0007669"/>
    <property type="project" value="TreeGrafter"/>
</dbReference>
<sequence length="871" mass="96566">MWVVRGPFDGDEGQDLSTEKSKLLKSGRRYVLGRKDTDLLIQTKKISREHVAFYISEFPTSRIDDPTFKPKARLQELRNKSITIQRGTSLITLDPSSSTELWDGDAIHLVGGITVVISWYPLCCRSAAPFAVDKESCGNIGIHVVHSSCPEVTHNIVQELTPTPYCVSSLLNSKVITPGWLAEVIRRGTEGNRNSLMEQHFELPDTSPYLPGVSAALPSTLSSTDFWTNSASRRGILDNYRFVILTRDSENVEDLQSVISLSGGGYELFPVGSGKSRLHRRLSANKDKKMKIVVVDDEVKASITTNSWNELVDEAKTFESTICSREEVLETVIVGKPSLLDHHPASEAADVSSQLHQGGSLPGHAEDTLRPKRLTRRTTPSSHSPLVRERSLEIEPPQIRRALTRRVKAGSVPPAVDDPDTLDRNHHVGEDSAQPAGIDMNMPLLPRPPRPLKRRAGTAAPESVLQSIDELGTPNVEPPLKKFKALFEESDPDRLALSLPSETLNAMQESYHQPSMLSDNLPAQDGPSCIIGENEIIQRHAIVRGRGTKRRAGTEDTEDRPLSPTSREENSARPSKRRVVEGASRSGAETDSQVQGGAKLGEPDTDKSFLTALASMKKGKKNEDSFDREFNNLRISKPDIEREVIEQEWNLLDGLDDEHNMRGNFMLVLELDVYKRDRVGGMGTSRTGRIDWEGKPNFKKFRKKNDPRRRPAVELVMNQGNDYGVGSAYWKDDPDPAQADEFLAQSQASSKTRALQLPNDDDSDDEDQSPVKPSAKRYMRITKEKIQGSKQEIPEPLFFSSEDDEGAGVTKHGEGEDRDEGTETLRSAGSSRKARVQPGQALRALVADDDDSDDGTTFKGFGTKPRPRGRR</sequence>
<name>A0A9P6HBP3_9AGAM</name>
<dbReference type="Proteomes" id="UP000736335">
    <property type="component" value="Unassembled WGS sequence"/>
</dbReference>
<dbReference type="AlphaFoldDB" id="A0A9P6HBP3"/>
<dbReference type="GO" id="GO:0007095">
    <property type="term" value="P:mitotic G2 DNA damage checkpoint signaling"/>
    <property type="evidence" value="ECO:0007669"/>
    <property type="project" value="InterPro"/>
</dbReference>
<feature type="region of interest" description="Disordered" evidence="1">
    <location>
        <begin position="541"/>
        <end position="606"/>
    </location>
</feature>
<reference evidence="2" key="2">
    <citation type="submission" date="2020-11" db="EMBL/GenBank/DDBJ databases">
        <authorList>
            <consortium name="DOE Joint Genome Institute"/>
            <person name="Kuo A."/>
            <person name="Miyauchi S."/>
            <person name="Kiss E."/>
            <person name="Drula E."/>
            <person name="Kohler A."/>
            <person name="Sanchez-Garcia M."/>
            <person name="Andreopoulos B."/>
            <person name="Barry K.W."/>
            <person name="Bonito G."/>
            <person name="Buee M."/>
            <person name="Carver A."/>
            <person name="Chen C."/>
            <person name="Cichocki N."/>
            <person name="Clum A."/>
            <person name="Culley D."/>
            <person name="Crous P.W."/>
            <person name="Fauchery L."/>
            <person name="Girlanda M."/>
            <person name="Hayes R."/>
            <person name="Keri Z."/>
            <person name="Labutti K."/>
            <person name="Lipzen A."/>
            <person name="Lombard V."/>
            <person name="Magnuson J."/>
            <person name="Maillard F."/>
            <person name="Morin E."/>
            <person name="Murat C."/>
            <person name="Nolan M."/>
            <person name="Ohm R."/>
            <person name="Pangilinan J."/>
            <person name="Pereira M."/>
            <person name="Perotto S."/>
            <person name="Peter M."/>
            <person name="Riley R."/>
            <person name="Sitrit Y."/>
            <person name="Stielow B."/>
            <person name="Szollosi G."/>
            <person name="Zifcakova L."/>
            <person name="Stursova M."/>
            <person name="Spatafora J.W."/>
            <person name="Tedersoo L."/>
            <person name="Vaario L.-M."/>
            <person name="Yamada A."/>
            <person name="Yan M."/>
            <person name="Wang P."/>
            <person name="Xu J."/>
            <person name="Bruns T."/>
            <person name="Baldrian P."/>
            <person name="Vilgalys R."/>
            <person name="Henrissat B."/>
            <person name="Grigoriev I.V."/>
            <person name="Hibbett D."/>
            <person name="Nagy L.G."/>
            <person name="Martin F.M."/>
        </authorList>
    </citation>
    <scope>NUCLEOTIDE SEQUENCE</scope>
    <source>
        <strain evidence="2">UH-Tt-Lm1</strain>
    </source>
</reference>
<proteinExistence type="predicted"/>
<gene>
    <name evidence="2" type="ORF">BJ322DRAFT_1076089</name>
</gene>
<dbReference type="Gene3D" id="2.60.200.20">
    <property type="match status" value="1"/>
</dbReference>
<feature type="compositionally biased region" description="Low complexity" evidence="1">
    <location>
        <begin position="855"/>
        <end position="864"/>
    </location>
</feature>
<feature type="region of interest" description="Disordered" evidence="1">
    <location>
        <begin position="347"/>
        <end position="394"/>
    </location>
</feature>
<comment type="caution">
    <text evidence="2">The sequence shown here is derived from an EMBL/GenBank/DDBJ whole genome shotgun (WGS) entry which is preliminary data.</text>
</comment>
<dbReference type="EMBL" id="WIUZ02000012">
    <property type="protein sequence ID" value="KAF9782426.1"/>
    <property type="molecule type" value="Genomic_DNA"/>
</dbReference>
<feature type="compositionally biased region" description="Basic residues" evidence="1">
    <location>
        <begin position="541"/>
        <end position="551"/>
    </location>
</feature>
<dbReference type="OrthoDB" id="552194at2759"/>
<dbReference type="GO" id="GO:0030870">
    <property type="term" value="C:Mre11 complex"/>
    <property type="evidence" value="ECO:0007669"/>
    <property type="project" value="InterPro"/>
</dbReference>
<evidence type="ECO:0000313" key="2">
    <source>
        <dbReference type="EMBL" id="KAF9782426.1"/>
    </source>
</evidence>
<evidence type="ECO:0000313" key="3">
    <source>
        <dbReference type="Proteomes" id="UP000736335"/>
    </source>
</evidence>
<dbReference type="PANTHER" id="PTHR12162:SF0">
    <property type="entry name" value="NIBRIN"/>
    <property type="match status" value="1"/>
</dbReference>
<protein>
    <recommendedName>
        <fullName evidence="4">FHA domain-containing protein</fullName>
    </recommendedName>
</protein>
<dbReference type="PANTHER" id="PTHR12162">
    <property type="entry name" value="NIBRIN-RELATED"/>
    <property type="match status" value="1"/>
</dbReference>
<feature type="region of interest" description="Disordered" evidence="1">
    <location>
        <begin position="745"/>
        <end position="871"/>
    </location>
</feature>